<keyword evidence="3" id="KW-1185">Reference proteome</keyword>
<gene>
    <name evidence="2" type="ORF">P43SY_000866</name>
</gene>
<protein>
    <submittedName>
        <fullName evidence="2">Uncharacterized protein</fullName>
    </submittedName>
</protein>
<evidence type="ECO:0000313" key="3">
    <source>
        <dbReference type="Proteomes" id="UP001209570"/>
    </source>
</evidence>
<dbReference type="AlphaFoldDB" id="A0AAD5M4J2"/>
<feature type="coiled-coil region" evidence="1">
    <location>
        <begin position="168"/>
        <end position="205"/>
    </location>
</feature>
<keyword evidence="1" id="KW-0175">Coiled coil</keyword>
<comment type="caution">
    <text evidence="2">The sequence shown here is derived from an EMBL/GenBank/DDBJ whole genome shotgun (WGS) entry which is preliminary data.</text>
</comment>
<evidence type="ECO:0000256" key="1">
    <source>
        <dbReference type="SAM" id="Coils"/>
    </source>
</evidence>
<sequence length="223" mass="25763">MTRQAAELDSDNETQKRKSRFFFSEECDVTVFREITGEDGLFVDDGCTISERWQRVHTTLKLDGIDCTLQSLKNRVASKAKKYKADQAKSKRASESELDSLIREYLSGLDEINAAKAAKKTKEAQDIADGKRMREVAADRLVTADAIDGSQRRGAGPAALREYTYIRKDEIELKKRKMELELEDRRAEREERRQERRQAMELQRQSIDMQKSLFELIAHVIKK</sequence>
<proteinExistence type="predicted"/>
<accession>A0AAD5M4J2</accession>
<evidence type="ECO:0000313" key="2">
    <source>
        <dbReference type="EMBL" id="KAJ0404082.1"/>
    </source>
</evidence>
<organism evidence="2 3">
    <name type="scientific">Pythium insidiosum</name>
    <name type="common">Pythiosis disease agent</name>
    <dbReference type="NCBI Taxonomy" id="114742"/>
    <lineage>
        <taxon>Eukaryota</taxon>
        <taxon>Sar</taxon>
        <taxon>Stramenopiles</taxon>
        <taxon>Oomycota</taxon>
        <taxon>Peronosporomycetes</taxon>
        <taxon>Pythiales</taxon>
        <taxon>Pythiaceae</taxon>
        <taxon>Pythium</taxon>
    </lineage>
</organism>
<dbReference type="Proteomes" id="UP001209570">
    <property type="component" value="Unassembled WGS sequence"/>
</dbReference>
<reference evidence="2" key="1">
    <citation type="submission" date="2021-12" db="EMBL/GenBank/DDBJ databases">
        <title>Prjna785345.</title>
        <authorList>
            <person name="Rujirawat T."/>
            <person name="Krajaejun T."/>
        </authorList>
    </citation>
    <scope>NUCLEOTIDE SEQUENCE</scope>
    <source>
        <strain evidence="2">Pi057C3</strain>
    </source>
</reference>
<dbReference type="EMBL" id="JAKCXM010000069">
    <property type="protein sequence ID" value="KAJ0404082.1"/>
    <property type="molecule type" value="Genomic_DNA"/>
</dbReference>
<name>A0AAD5M4J2_PYTIN</name>